<dbReference type="OrthoDB" id="61815at2759"/>
<feature type="region of interest" description="Disordered" evidence="6">
    <location>
        <begin position="607"/>
        <end position="648"/>
    </location>
</feature>
<proteinExistence type="predicted"/>
<dbReference type="PANTHER" id="PTHR45709:SF2">
    <property type="entry name" value="LARGE SUBUNIT GTPASE 1 HOMOLOG"/>
    <property type="match status" value="1"/>
</dbReference>
<keyword evidence="3" id="KW-0547">Nucleotide-binding</keyword>
<dbReference type="GO" id="GO:0003924">
    <property type="term" value="F:GTPase activity"/>
    <property type="evidence" value="ECO:0007669"/>
    <property type="project" value="InterPro"/>
</dbReference>
<feature type="region of interest" description="Disordered" evidence="6">
    <location>
        <begin position="119"/>
        <end position="142"/>
    </location>
</feature>
<sequence>MPGTRTKNKSGGLGKTILKARNRKKDKVFSDRHQEPVADAILGKETVTMGSDELPIEEEILREDNIMHNMLNKGRGKLESLIGTTDLQDLMLNAKMSLKKYEKDSATVLIHTDEDGSRREFHVVDRDEEEEGDDEENQDDDDEAYAEGTLVLKEKSQDEIYERVRELQEMGIQLPIPRRPKEAYDLMNYVQESTEPEQKKKKKKKEKKNELAKKKLIQFETESFLKWRRNLAEIEESYDATLTPYEKNIEVWRQLWRVVERSDIVIQIVDSRNPLLFQSEDLEKYVKEVDSSKENFLLLNKADLLTKKQRFKWACYFKKKKINFIFFSALNEISKIANRQITREDLLKEQQEELDSFDTTNYENPQEKDWTYIFDRSELLFFFKSLMNKFNPENKKSDIGRVVVGMVGYPNVGKSSLVNVLCGKKKVAVGSTPGKTKHFQTLPIGESIMIADCPGLVFPSITTTKEEMIVNGIISIDHQMRDHIPPIELVCCRVPRRVFELTYGLSFPKLPGKQRMTFVTPENLLKTFCIAKSLMSKNFVPNYPTAARRILKDYIDGKILYCHAPPENIQVDDLEENDKIQSEGMLNDNDEIIVINHDEELEDDGEYFTESEDEEEGEYHDDEEDIYNSDEEEEATLEESEDEMEWEGEIDDFNRVNVHTESLERKKEKIIQAKGYDPFELDEQTILVEQKPEEQPVDNQSPYEKLTEKQKRRKFTYLKKFMK</sequence>
<evidence type="ECO:0000256" key="2">
    <source>
        <dbReference type="ARBA" id="ARBA00022490"/>
    </source>
</evidence>
<dbReference type="EMBL" id="GG738845">
    <property type="protein sequence ID" value="EFC50737.1"/>
    <property type="molecule type" value="Genomic_DNA"/>
</dbReference>
<feature type="domain" description="CP-type G" evidence="7">
    <location>
        <begin position="252"/>
        <end position="459"/>
    </location>
</feature>
<evidence type="ECO:0000256" key="6">
    <source>
        <dbReference type="SAM" id="MobiDB-lite"/>
    </source>
</evidence>
<evidence type="ECO:0000256" key="5">
    <source>
        <dbReference type="ARBA" id="ARBA00023134"/>
    </source>
</evidence>
<accession>D2UY62</accession>
<dbReference type="Gene3D" id="3.40.50.300">
    <property type="entry name" value="P-loop containing nucleotide triphosphate hydrolases"/>
    <property type="match status" value="1"/>
</dbReference>
<evidence type="ECO:0000313" key="9">
    <source>
        <dbReference type="Proteomes" id="UP000006671"/>
    </source>
</evidence>
<gene>
    <name evidence="8" type="ORF">NAEGRDRAFT_77762</name>
</gene>
<feature type="compositionally biased region" description="Acidic residues" evidence="6">
    <location>
        <begin position="126"/>
        <end position="142"/>
    </location>
</feature>
<dbReference type="VEuPathDB" id="AmoebaDB:NAEGRDRAFT_77762"/>
<keyword evidence="4" id="KW-0378">Hydrolase</keyword>
<dbReference type="AlphaFoldDB" id="D2UY62"/>
<dbReference type="GO" id="GO:0005829">
    <property type="term" value="C:cytosol"/>
    <property type="evidence" value="ECO:0007669"/>
    <property type="project" value="TreeGrafter"/>
</dbReference>
<keyword evidence="5" id="KW-0342">GTP-binding</keyword>
<dbReference type="InterPro" id="IPR030378">
    <property type="entry name" value="G_CP_dom"/>
</dbReference>
<reference evidence="8 9" key="1">
    <citation type="journal article" date="2010" name="Cell">
        <title>The genome of Naegleria gruberi illuminates early eukaryotic versatility.</title>
        <authorList>
            <person name="Fritz-Laylin L.K."/>
            <person name="Prochnik S.E."/>
            <person name="Ginger M.L."/>
            <person name="Dacks J.B."/>
            <person name="Carpenter M.L."/>
            <person name="Field M.C."/>
            <person name="Kuo A."/>
            <person name="Paredez A."/>
            <person name="Chapman J."/>
            <person name="Pham J."/>
            <person name="Shu S."/>
            <person name="Neupane R."/>
            <person name="Cipriano M."/>
            <person name="Mancuso J."/>
            <person name="Tu H."/>
            <person name="Salamov A."/>
            <person name="Lindquist E."/>
            <person name="Shapiro H."/>
            <person name="Lucas S."/>
            <person name="Grigoriev I.V."/>
            <person name="Cande W.Z."/>
            <person name="Fulton C."/>
            <person name="Rokhsar D.S."/>
            <person name="Dawson S.C."/>
        </authorList>
    </citation>
    <scope>NUCLEOTIDE SEQUENCE [LARGE SCALE GENOMIC DNA]</scope>
    <source>
        <strain evidence="8 9">NEG-M</strain>
    </source>
</reference>
<dbReference type="GO" id="GO:0005525">
    <property type="term" value="F:GTP binding"/>
    <property type="evidence" value="ECO:0007669"/>
    <property type="project" value="UniProtKB-KW"/>
</dbReference>
<dbReference type="KEGG" id="ngr:NAEGRDRAFT_77762"/>
<dbReference type="PROSITE" id="PS51721">
    <property type="entry name" value="G_CP"/>
    <property type="match status" value="1"/>
</dbReference>
<protein>
    <submittedName>
        <fullName evidence="8">Large subunit GTPase 1</fullName>
    </submittedName>
</protein>
<dbReference type="Proteomes" id="UP000006671">
    <property type="component" value="Unassembled WGS sequence"/>
</dbReference>
<dbReference type="STRING" id="5762.D2UY62"/>
<name>D2UY62_NAEGR</name>
<dbReference type="Pfam" id="PF01926">
    <property type="entry name" value="MMR_HSR1"/>
    <property type="match status" value="1"/>
</dbReference>
<dbReference type="RefSeq" id="XP_002683481.1">
    <property type="nucleotide sequence ID" value="XM_002683435.1"/>
</dbReference>
<dbReference type="FunCoup" id="D2UY62">
    <property type="interactions" value="780"/>
</dbReference>
<dbReference type="InterPro" id="IPR006073">
    <property type="entry name" value="GTP-bd"/>
</dbReference>
<evidence type="ECO:0000313" key="8">
    <source>
        <dbReference type="EMBL" id="EFC50737.1"/>
    </source>
</evidence>
<keyword evidence="2" id="KW-0963">Cytoplasm</keyword>
<dbReference type="CDD" id="cd01857">
    <property type="entry name" value="HSR1_MMR1"/>
    <property type="match status" value="1"/>
</dbReference>
<dbReference type="eggNOG" id="KOG1424">
    <property type="taxonomic scope" value="Eukaryota"/>
</dbReference>
<evidence type="ECO:0000256" key="4">
    <source>
        <dbReference type="ARBA" id="ARBA00022801"/>
    </source>
</evidence>
<dbReference type="GeneID" id="8859060"/>
<dbReference type="PANTHER" id="PTHR45709">
    <property type="entry name" value="LARGE SUBUNIT GTPASE 1 HOMOLOG-RELATED"/>
    <property type="match status" value="1"/>
</dbReference>
<evidence type="ECO:0000259" key="7">
    <source>
        <dbReference type="PROSITE" id="PS51721"/>
    </source>
</evidence>
<dbReference type="InterPro" id="IPR027417">
    <property type="entry name" value="P-loop_NTPase"/>
</dbReference>
<dbReference type="InterPro" id="IPR043358">
    <property type="entry name" value="GNL1-like"/>
</dbReference>
<evidence type="ECO:0000256" key="1">
    <source>
        <dbReference type="ARBA" id="ARBA00004496"/>
    </source>
</evidence>
<evidence type="ECO:0000256" key="3">
    <source>
        <dbReference type="ARBA" id="ARBA00022741"/>
    </source>
</evidence>
<keyword evidence="9" id="KW-1185">Reference proteome</keyword>
<comment type="subcellular location">
    <subcellularLocation>
        <location evidence="1">Cytoplasm</location>
    </subcellularLocation>
</comment>
<dbReference type="SUPFAM" id="SSF52540">
    <property type="entry name" value="P-loop containing nucleoside triphosphate hydrolases"/>
    <property type="match status" value="1"/>
</dbReference>
<organism evidence="9">
    <name type="scientific">Naegleria gruberi</name>
    <name type="common">Amoeba</name>
    <dbReference type="NCBI Taxonomy" id="5762"/>
    <lineage>
        <taxon>Eukaryota</taxon>
        <taxon>Discoba</taxon>
        <taxon>Heterolobosea</taxon>
        <taxon>Tetramitia</taxon>
        <taxon>Eutetramitia</taxon>
        <taxon>Vahlkampfiidae</taxon>
        <taxon>Naegleria</taxon>
    </lineage>
</organism>
<dbReference type="InParanoid" id="D2UY62"/>